<evidence type="ECO:0000313" key="2">
    <source>
        <dbReference type="Proteomes" id="UP001519307"/>
    </source>
</evidence>
<proteinExistence type="predicted"/>
<accession>A0ABS4KR48</accession>
<protein>
    <submittedName>
        <fullName evidence="1">MPP superfamily phosphohydrolase</fullName>
    </submittedName>
</protein>
<dbReference type="InterPro" id="IPR051158">
    <property type="entry name" value="Metallophosphoesterase_sf"/>
</dbReference>
<evidence type="ECO:0000313" key="1">
    <source>
        <dbReference type="EMBL" id="MBP2032075.1"/>
    </source>
</evidence>
<dbReference type="RefSeq" id="WP_209700994.1">
    <property type="nucleotide sequence ID" value="NZ_JAGGLM010000002.1"/>
</dbReference>
<dbReference type="SUPFAM" id="SSF56300">
    <property type="entry name" value="Metallo-dependent phosphatases"/>
    <property type="match status" value="1"/>
</dbReference>
<dbReference type="EMBL" id="JAGGLM010000002">
    <property type="protein sequence ID" value="MBP2032075.1"/>
    <property type="molecule type" value="Genomic_DNA"/>
</dbReference>
<keyword evidence="2" id="KW-1185">Reference proteome</keyword>
<dbReference type="Proteomes" id="UP001519307">
    <property type="component" value="Unassembled WGS sequence"/>
</dbReference>
<gene>
    <name evidence="1" type="ORF">J2Z42_000740</name>
</gene>
<dbReference type="PANTHER" id="PTHR31302">
    <property type="entry name" value="TRANSMEMBRANE PROTEIN WITH METALLOPHOSPHOESTERASE DOMAIN-RELATED"/>
    <property type="match status" value="1"/>
</dbReference>
<name>A0ABS4KR48_9CLOT</name>
<organism evidence="1 2">
    <name type="scientific">Clostridium algifaecis</name>
    <dbReference type="NCBI Taxonomy" id="1472040"/>
    <lineage>
        <taxon>Bacteria</taxon>
        <taxon>Bacillati</taxon>
        <taxon>Bacillota</taxon>
        <taxon>Clostridia</taxon>
        <taxon>Eubacteriales</taxon>
        <taxon>Clostridiaceae</taxon>
        <taxon>Clostridium</taxon>
    </lineage>
</organism>
<dbReference type="PANTHER" id="PTHR31302:SF0">
    <property type="entry name" value="TRANSMEMBRANE PROTEIN WITH METALLOPHOSPHOESTERASE DOMAIN"/>
    <property type="match status" value="1"/>
</dbReference>
<comment type="caution">
    <text evidence="1">The sequence shown here is derived from an EMBL/GenBank/DDBJ whole genome shotgun (WGS) entry which is preliminary data.</text>
</comment>
<sequence>MDLHKFILLLDHQPFELQKNDELGYDLQLSGHTHAGQIWPVGLLSDILRTNELNYGYKKLSNMQAIVSSGMAGWGYPIRTEANSEYVIIDIKPK</sequence>
<reference evidence="1 2" key="1">
    <citation type="submission" date="2021-03" db="EMBL/GenBank/DDBJ databases">
        <title>Genomic Encyclopedia of Type Strains, Phase IV (KMG-IV): sequencing the most valuable type-strain genomes for metagenomic binning, comparative biology and taxonomic classification.</title>
        <authorList>
            <person name="Goeker M."/>
        </authorList>
    </citation>
    <scope>NUCLEOTIDE SEQUENCE [LARGE SCALE GENOMIC DNA]</scope>
    <source>
        <strain evidence="1 2">DSM 28783</strain>
    </source>
</reference>
<dbReference type="InterPro" id="IPR029052">
    <property type="entry name" value="Metallo-depent_PP-like"/>
</dbReference>